<dbReference type="PROSITE" id="PS50930">
    <property type="entry name" value="HTH_LYTTR"/>
    <property type="match status" value="1"/>
</dbReference>
<dbReference type="SUPFAM" id="SSF52172">
    <property type="entry name" value="CheY-like"/>
    <property type="match status" value="1"/>
</dbReference>
<dbReference type="InterPro" id="IPR011006">
    <property type="entry name" value="CheY-like_superfamily"/>
</dbReference>
<dbReference type="InterPro" id="IPR007492">
    <property type="entry name" value="LytTR_DNA-bd_dom"/>
</dbReference>
<proteinExistence type="predicted"/>
<dbReference type="GO" id="GO:0000156">
    <property type="term" value="F:phosphorelay response regulator activity"/>
    <property type="evidence" value="ECO:0007669"/>
    <property type="project" value="InterPro"/>
</dbReference>
<dbReference type="SMART" id="SM00448">
    <property type="entry name" value="REC"/>
    <property type="match status" value="1"/>
</dbReference>
<dbReference type="Pfam" id="PF00072">
    <property type="entry name" value="Response_reg"/>
    <property type="match status" value="1"/>
</dbReference>
<organism evidence="4">
    <name type="scientific">uncultured Dysgonomonas sp</name>
    <dbReference type="NCBI Taxonomy" id="206096"/>
    <lineage>
        <taxon>Bacteria</taxon>
        <taxon>Pseudomonadati</taxon>
        <taxon>Bacteroidota</taxon>
        <taxon>Bacteroidia</taxon>
        <taxon>Bacteroidales</taxon>
        <taxon>Dysgonomonadaceae</taxon>
        <taxon>Dysgonomonas</taxon>
        <taxon>environmental samples</taxon>
    </lineage>
</organism>
<dbReference type="PROSITE" id="PS50110">
    <property type="entry name" value="RESPONSE_REGULATORY"/>
    <property type="match status" value="1"/>
</dbReference>
<feature type="modified residue" description="4-aspartylphosphate" evidence="1">
    <location>
        <position position="54"/>
    </location>
</feature>
<evidence type="ECO:0000313" key="4">
    <source>
        <dbReference type="EMBL" id="SBV97451.1"/>
    </source>
</evidence>
<dbReference type="Pfam" id="PF04397">
    <property type="entry name" value="LytTR"/>
    <property type="match status" value="1"/>
</dbReference>
<protein>
    <submittedName>
        <fullName evidence="4">Uncharacterized protein</fullName>
    </submittedName>
</protein>
<reference evidence="4" key="1">
    <citation type="submission" date="2016-04" db="EMBL/GenBank/DDBJ databases">
        <authorList>
            <person name="Evans L.H."/>
            <person name="Alamgir A."/>
            <person name="Owens N."/>
            <person name="Weber N.D."/>
            <person name="Virtaneva K."/>
            <person name="Barbian K."/>
            <person name="Babar A."/>
            <person name="Rosenke K."/>
        </authorList>
    </citation>
    <scope>NUCLEOTIDE SEQUENCE</scope>
    <source>
        <strain evidence="4">86-1</strain>
    </source>
</reference>
<keyword evidence="1" id="KW-0597">Phosphoprotein</keyword>
<dbReference type="InterPro" id="IPR001789">
    <property type="entry name" value="Sig_transdc_resp-reg_receiver"/>
</dbReference>
<evidence type="ECO:0000259" key="2">
    <source>
        <dbReference type="PROSITE" id="PS50110"/>
    </source>
</evidence>
<accession>A0A212JDD3</accession>
<dbReference type="InterPro" id="IPR046947">
    <property type="entry name" value="LytR-like"/>
</dbReference>
<dbReference type="Gene3D" id="2.40.50.1020">
    <property type="entry name" value="LytTr DNA-binding domain"/>
    <property type="match status" value="1"/>
</dbReference>
<name>A0A212JDD3_9BACT</name>
<feature type="domain" description="HTH LytTR-type" evidence="3">
    <location>
        <begin position="131"/>
        <end position="203"/>
    </location>
</feature>
<evidence type="ECO:0000259" key="3">
    <source>
        <dbReference type="PROSITE" id="PS50930"/>
    </source>
</evidence>
<dbReference type="GO" id="GO:0003677">
    <property type="term" value="F:DNA binding"/>
    <property type="evidence" value="ECO:0007669"/>
    <property type="project" value="InterPro"/>
</dbReference>
<dbReference type="RefSeq" id="WP_296940259.1">
    <property type="nucleotide sequence ID" value="NZ_LT599032.1"/>
</dbReference>
<feature type="domain" description="Response regulatory" evidence="2">
    <location>
        <begin position="3"/>
        <end position="114"/>
    </location>
</feature>
<gene>
    <name evidence="4" type="ORF">KL86DYS1_11913</name>
</gene>
<evidence type="ECO:0000256" key="1">
    <source>
        <dbReference type="PROSITE-ProRule" id="PRU00169"/>
    </source>
</evidence>
<dbReference type="AlphaFoldDB" id="A0A212JDD3"/>
<dbReference type="SMART" id="SM00850">
    <property type="entry name" value="LytTR"/>
    <property type="match status" value="1"/>
</dbReference>
<dbReference type="EMBL" id="FLUM01000001">
    <property type="protein sequence ID" value="SBV97451.1"/>
    <property type="molecule type" value="Genomic_DNA"/>
</dbReference>
<dbReference type="PANTHER" id="PTHR37299">
    <property type="entry name" value="TRANSCRIPTIONAL REGULATOR-RELATED"/>
    <property type="match status" value="1"/>
</dbReference>
<dbReference type="PANTHER" id="PTHR37299:SF1">
    <property type="entry name" value="STAGE 0 SPORULATION PROTEIN A HOMOLOG"/>
    <property type="match status" value="1"/>
</dbReference>
<sequence length="230" mass="26629">MMNAIAIDDEPLALTVIKSLCDKNNSINLQRTFTQPSEALKYLHKYPVDLIFCDIQMPAMTGINLVKALRQKTMVIFTTAFSEYAVVSYELNAIDYLLKPINLKRFAQAISKAQEYFDYINKQDQSTDKNIFVRADFNLVKIPLADILYVEGLADYLKIHIKDRKTIVARMSMKDMMEKLNSMDFIRVHRSYILPFNKIEAVRGTTIFIGDKEFPIGRTYADDFFIRYSS</sequence>
<dbReference type="Gene3D" id="3.40.50.2300">
    <property type="match status" value="1"/>
</dbReference>